<keyword evidence="2 7" id="KW-0812">Transmembrane</keyword>
<dbReference type="InterPro" id="IPR051689">
    <property type="entry name" value="Sterol_desaturase/TMEM195"/>
</dbReference>
<dbReference type="Proteomes" id="UP000675781">
    <property type="component" value="Unassembled WGS sequence"/>
</dbReference>
<dbReference type="InterPro" id="IPR006694">
    <property type="entry name" value="Fatty_acid_hydroxylase"/>
</dbReference>
<evidence type="ECO:0000256" key="5">
    <source>
        <dbReference type="ARBA" id="ARBA00023098"/>
    </source>
</evidence>
<feature type="transmembrane region" description="Helical" evidence="7">
    <location>
        <begin position="46"/>
        <end position="66"/>
    </location>
</feature>
<evidence type="ECO:0000256" key="6">
    <source>
        <dbReference type="ARBA" id="ARBA00023136"/>
    </source>
</evidence>
<evidence type="ECO:0000259" key="8">
    <source>
        <dbReference type="Pfam" id="PF04116"/>
    </source>
</evidence>
<feature type="domain" description="Fatty acid hydroxylase" evidence="8">
    <location>
        <begin position="82"/>
        <end position="214"/>
    </location>
</feature>
<dbReference type="GO" id="GO:0005506">
    <property type="term" value="F:iron ion binding"/>
    <property type="evidence" value="ECO:0007669"/>
    <property type="project" value="InterPro"/>
</dbReference>
<proteinExistence type="predicted"/>
<dbReference type="EMBL" id="JAGSOG010000013">
    <property type="protein sequence ID" value="MBR7832605.1"/>
    <property type="molecule type" value="Genomic_DNA"/>
</dbReference>
<evidence type="ECO:0000256" key="4">
    <source>
        <dbReference type="ARBA" id="ARBA00023002"/>
    </source>
</evidence>
<dbReference type="GO" id="GO:0008610">
    <property type="term" value="P:lipid biosynthetic process"/>
    <property type="evidence" value="ECO:0007669"/>
    <property type="project" value="InterPro"/>
</dbReference>
<name>A0A941IL49_9ACTN</name>
<evidence type="ECO:0000313" key="9">
    <source>
        <dbReference type="EMBL" id="MBR7832605.1"/>
    </source>
</evidence>
<dbReference type="PANTHER" id="PTHR21624">
    <property type="entry name" value="STEROL DESATURASE-RELATED PROTEIN"/>
    <property type="match status" value="1"/>
</dbReference>
<sequence>MNLTTYAIPAYVLLILVELVSYRFVPDEREQGYTVRDTTTSLSMGLGYVVLNLGWSAIYLAAYQGATHLTPLHLHATWLSAIAVFVGWDLCYYWEHRADHRVRILWASHINHHSSRRFNLSTALRQPWTGIGNLPFGLPLVLLGFSPAMIFTAQSLNLLYQFWIHTERIDRMWRPIELVMNTPSHHRVHHGSNRGYLDRNFAGVFIVWDRLFGTFTPETEQVVYGLTANIETNNPLRVAFHEYAAIGRDLRAVHTLKDRYTVLFRSPGKAYTTVKRARTAAAATAATAA</sequence>
<dbReference type="GO" id="GO:0006643">
    <property type="term" value="P:membrane lipid metabolic process"/>
    <property type="evidence" value="ECO:0007669"/>
    <property type="project" value="TreeGrafter"/>
</dbReference>
<reference evidence="9" key="1">
    <citation type="submission" date="2021-04" db="EMBL/GenBank/DDBJ databases">
        <title>Genome based classification of Actinospica acidithermotolerans sp. nov., an actinobacterium isolated from an Indonesian hot spring.</title>
        <authorList>
            <person name="Kusuma A.B."/>
            <person name="Putra K.E."/>
            <person name="Nafisah S."/>
            <person name="Loh J."/>
            <person name="Nouioui I."/>
            <person name="Goodfellow M."/>
        </authorList>
    </citation>
    <scope>NUCLEOTIDE SEQUENCE</scope>
    <source>
        <strain evidence="9">CSCA 57</strain>
    </source>
</reference>
<protein>
    <submittedName>
        <fullName evidence="9">Sterol desaturase family protein</fullName>
    </submittedName>
</protein>
<feature type="transmembrane region" description="Helical" evidence="7">
    <location>
        <begin position="72"/>
        <end position="94"/>
    </location>
</feature>
<evidence type="ECO:0000256" key="7">
    <source>
        <dbReference type="SAM" id="Phobius"/>
    </source>
</evidence>
<keyword evidence="4" id="KW-0560">Oxidoreductase</keyword>
<feature type="transmembrane region" description="Helical" evidence="7">
    <location>
        <begin position="6"/>
        <end position="25"/>
    </location>
</feature>
<evidence type="ECO:0000256" key="1">
    <source>
        <dbReference type="ARBA" id="ARBA00004127"/>
    </source>
</evidence>
<keyword evidence="10" id="KW-1185">Reference proteome</keyword>
<evidence type="ECO:0000256" key="2">
    <source>
        <dbReference type="ARBA" id="ARBA00022692"/>
    </source>
</evidence>
<dbReference type="PANTHER" id="PTHR21624:SF1">
    <property type="entry name" value="ALKYLGLYCEROL MONOOXYGENASE"/>
    <property type="match status" value="1"/>
</dbReference>
<gene>
    <name evidence="9" type="ORF">KDL01_05005</name>
</gene>
<evidence type="ECO:0000313" key="10">
    <source>
        <dbReference type="Proteomes" id="UP000675781"/>
    </source>
</evidence>
<dbReference type="GO" id="GO:0016020">
    <property type="term" value="C:membrane"/>
    <property type="evidence" value="ECO:0007669"/>
    <property type="project" value="GOC"/>
</dbReference>
<comment type="caution">
    <text evidence="9">The sequence shown here is derived from an EMBL/GenBank/DDBJ whole genome shotgun (WGS) entry which is preliminary data.</text>
</comment>
<keyword evidence="6 7" id="KW-0472">Membrane</keyword>
<accession>A0A941IL49</accession>
<dbReference type="RefSeq" id="WP_212527131.1">
    <property type="nucleotide sequence ID" value="NZ_JAGSOG010000013.1"/>
</dbReference>
<comment type="subcellular location">
    <subcellularLocation>
        <location evidence="1">Endomembrane system</location>
        <topology evidence="1">Multi-pass membrane protein</topology>
    </subcellularLocation>
</comment>
<keyword evidence="5" id="KW-0443">Lipid metabolism</keyword>
<dbReference type="GO" id="GO:0050479">
    <property type="term" value="F:glyceryl-ether monooxygenase activity"/>
    <property type="evidence" value="ECO:0007669"/>
    <property type="project" value="TreeGrafter"/>
</dbReference>
<dbReference type="Pfam" id="PF04116">
    <property type="entry name" value="FA_hydroxylase"/>
    <property type="match status" value="1"/>
</dbReference>
<dbReference type="AlphaFoldDB" id="A0A941IL49"/>
<evidence type="ECO:0000256" key="3">
    <source>
        <dbReference type="ARBA" id="ARBA00022989"/>
    </source>
</evidence>
<keyword evidence="3 7" id="KW-1133">Transmembrane helix</keyword>
<organism evidence="9 10">
    <name type="scientific">Actinospica durhamensis</name>
    <dbReference type="NCBI Taxonomy" id="1508375"/>
    <lineage>
        <taxon>Bacteria</taxon>
        <taxon>Bacillati</taxon>
        <taxon>Actinomycetota</taxon>
        <taxon>Actinomycetes</taxon>
        <taxon>Catenulisporales</taxon>
        <taxon>Actinospicaceae</taxon>
        <taxon>Actinospica</taxon>
    </lineage>
</organism>
<dbReference type="GO" id="GO:0012505">
    <property type="term" value="C:endomembrane system"/>
    <property type="evidence" value="ECO:0007669"/>
    <property type="project" value="UniProtKB-SubCell"/>
</dbReference>